<evidence type="ECO:0000256" key="6">
    <source>
        <dbReference type="ARBA" id="ARBA00023054"/>
    </source>
</evidence>
<dbReference type="PANTHER" id="PTHR47968:SF62">
    <property type="entry name" value="KINESIN FAMILY MEMBER 5A"/>
    <property type="match status" value="1"/>
</dbReference>
<keyword evidence="8 9" id="KW-0505">Motor protein</keyword>
<comment type="subcellular location">
    <subcellularLocation>
        <location evidence="1">Cytoplasm</location>
        <location evidence="1">Cytoskeleton</location>
    </subcellularLocation>
</comment>
<comment type="similarity">
    <text evidence="8 9">Belongs to the TRAFAC class myosin-kinesin ATPase superfamily. Kinesin family.</text>
</comment>
<evidence type="ECO:0000256" key="4">
    <source>
        <dbReference type="ARBA" id="ARBA00022741"/>
    </source>
</evidence>
<dbReference type="InterPro" id="IPR056524">
    <property type="entry name" value="KIF6/9_C"/>
</dbReference>
<dbReference type="InterPro" id="IPR027417">
    <property type="entry name" value="P-loop_NTPase"/>
</dbReference>
<dbReference type="Pfam" id="PF23735">
    <property type="entry name" value="KIF9"/>
    <property type="match status" value="1"/>
</dbReference>
<dbReference type="PROSITE" id="PS50067">
    <property type="entry name" value="KINESIN_MOTOR_2"/>
    <property type="match status" value="1"/>
</dbReference>
<feature type="compositionally biased region" description="Low complexity" evidence="11">
    <location>
        <begin position="533"/>
        <end position="546"/>
    </location>
</feature>
<dbReference type="InterPro" id="IPR019821">
    <property type="entry name" value="Kinesin_motor_CS"/>
</dbReference>
<dbReference type="AlphaFoldDB" id="A0A6S7H728"/>
<evidence type="ECO:0000313" key="12">
    <source>
        <dbReference type="EMBL" id="CAB3992267.1"/>
    </source>
</evidence>
<feature type="compositionally biased region" description="Basic and acidic residues" evidence="11">
    <location>
        <begin position="511"/>
        <end position="532"/>
    </location>
</feature>
<evidence type="ECO:0000256" key="8">
    <source>
        <dbReference type="PROSITE-ProRule" id="PRU00283"/>
    </source>
</evidence>
<name>A0A6S7H728_PARCT</name>
<keyword evidence="6 10" id="KW-0175">Coiled coil</keyword>
<proteinExistence type="inferred from homology"/>
<feature type="binding site" evidence="8">
    <location>
        <begin position="93"/>
        <end position="100"/>
    </location>
    <ligand>
        <name>ATP</name>
        <dbReference type="ChEBI" id="CHEBI:30616"/>
    </ligand>
</feature>
<dbReference type="GO" id="GO:0008017">
    <property type="term" value="F:microtubule binding"/>
    <property type="evidence" value="ECO:0007669"/>
    <property type="project" value="InterPro"/>
</dbReference>
<keyword evidence="4 8" id="KW-0547">Nucleotide-binding</keyword>
<dbReference type="Pfam" id="PF00225">
    <property type="entry name" value="Kinesin"/>
    <property type="match status" value="1"/>
</dbReference>
<keyword evidence="7" id="KW-0206">Cytoskeleton</keyword>
<feature type="non-terminal residue" evidence="12">
    <location>
        <position position="1"/>
    </location>
</feature>
<protein>
    <recommendedName>
        <fullName evidence="9">Kinesin-like protein</fullName>
    </recommendedName>
</protein>
<evidence type="ECO:0000256" key="9">
    <source>
        <dbReference type="RuleBase" id="RU000394"/>
    </source>
</evidence>
<keyword evidence="5 8" id="KW-0067">ATP-binding</keyword>
<organism evidence="12 13">
    <name type="scientific">Paramuricea clavata</name>
    <name type="common">Red gorgonian</name>
    <name type="synonym">Violescent sea-whip</name>
    <dbReference type="NCBI Taxonomy" id="317549"/>
    <lineage>
        <taxon>Eukaryota</taxon>
        <taxon>Metazoa</taxon>
        <taxon>Cnidaria</taxon>
        <taxon>Anthozoa</taxon>
        <taxon>Octocorallia</taxon>
        <taxon>Malacalcyonacea</taxon>
        <taxon>Plexauridae</taxon>
        <taxon>Paramuricea</taxon>
    </lineage>
</organism>
<gene>
    <name evidence="12" type="ORF">PACLA_8A068034</name>
</gene>
<keyword evidence="2" id="KW-0597">Phosphoprotein</keyword>
<dbReference type="InterPro" id="IPR036961">
    <property type="entry name" value="Kinesin_motor_dom_sf"/>
</dbReference>
<dbReference type="GO" id="GO:0005874">
    <property type="term" value="C:microtubule"/>
    <property type="evidence" value="ECO:0007669"/>
    <property type="project" value="UniProtKB-KW"/>
</dbReference>
<dbReference type="GO" id="GO:0003777">
    <property type="term" value="F:microtubule motor activity"/>
    <property type="evidence" value="ECO:0007669"/>
    <property type="project" value="InterPro"/>
</dbReference>
<keyword evidence="3 9" id="KW-0493">Microtubule</keyword>
<evidence type="ECO:0000313" key="13">
    <source>
        <dbReference type="Proteomes" id="UP001152795"/>
    </source>
</evidence>
<keyword evidence="13" id="KW-1185">Reference proteome</keyword>
<dbReference type="GO" id="GO:0005524">
    <property type="term" value="F:ATP binding"/>
    <property type="evidence" value="ECO:0007669"/>
    <property type="project" value="UniProtKB-UniRule"/>
</dbReference>
<dbReference type="InterPro" id="IPR027640">
    <property type="entry name" value="Kinesin-like_fam"/>
</dbReference>
<feature type="coiled-coil region" evidence="10">
    <location>
        <begin position="595"/>
        <end position="622"/>
    </location>
</feature>
<evidence type="ECO:0000256" key="1">
    <source>
        <dbReference type="ARBA" id="ARBA00004245"/>
    </source>
</evidence>
<dbReference type="SUPFAM" id="SSF52540">
    <property type="entry name" value="P-loop containing nucleoside triphosphate hydrolases"/>
    <property type="match status" value="1"/>
</dbReference>
<feature type="region of interest" description="Disordered" evidence="11">
    <location>
        <begin position="506"/>
        <end position="557"/>
    </location>
</feature>
<dbReference type="InterPro" id="IPR001752">
    <property type="entry name" value="Kinesin_motor_dom"/>
</dbReference>
<evidence type="ECO:0000256" key="11">
    <source>
        <dbReference type="SAM" id="MobiDB-lite"/>
    </source>
</evidence>
<keyword evidence="7" id="KW-0963">Cytoplasm</keyword>
<dbReference type="EMBL" id="CACRXK020002013">
    <property type="protein sequence ID" value="CAB3992267.1"/>
    <property type="molecule type" value="Genomic_DNA"/>
</dbReference>
<evidence type="ECO:0000256" key="7">
    <source>
        <dbReference type="ARBA" id="ARBA00023212"/>
    </source>
</evidence>
<evidence type="ECO:0000256" key="10">
    <source>
        <dbReference type="SAM" id="Coils"/>
    </source>
</evidence>
<dbReference type="PRINTS" id="PR00380">
    <property type="entry name" value="KINESINHEAVY"/>
</dbReference>
<dbReference type="PANTHER" id="PTHR47968">
    <property type="entry name" value="CENTROMERE PROTEIN E"/>
    <property type="match status" value="1"/>
</dbReference>
<dbReference type="PROSITE" id="PS00411">
    <property type="entry name" value="KINESIN_MOTOR_1"/>
    <property type="match status" value="1"/>
</dbReference>
<evidence type="ECO:0000256" key="5">
    <source>
        <dbReference type="ARBA" id="ARBA00022840"/>
    </source>
</evidence>
<sequence>MSGNHGVKVFARIRPTSKFAAETIELHPDNKSLTIHTRKDERRGYINNQILDWTYQTDHVLHNASQPEVFKKCAEEPIMKSLDGFNSTIIAYGETGAGKSFTMSGSCENFQERGIIPRTVSKIFSEISNRREQSIWVRISYLEIYNESMFDLLATIPGTPFVDPSSFTVTEDEGTSCRVKGLSVHIANTEEEALNLFFEGEMNRIVASHYLNRSSSRSHCIFTIYIETRSRVVSSAKYTVSKINLVDLAGSERIGKTEPEETGQREAMYINKSLTFLEQVVIALGDRKRKHVPYRQSKLTHVLSDSIGGRNNTVLIANMWGEESQLEETLSTLRFAARMRSVYCEPAIIEVIDPVKQCKQYEEEIQFLKNELAMHDTLTNRGQVVYEPLSETQQNELKRQVEKYIAREIAEMEIVNVRQIKEMLEIFRNSVHNVEKETEKRLREKYIFQEKTLVENQDVRDSGPTAPVGQDAKLLGEPDGKGFGVGVASAPIKANTMVLLATRGKIKSRRGKDVVDPTEPKRVETQGQDEGKSTATTGTRTQRQGSLRPTTPPPKSEAFVEFKQERGSEISRILHENKEILREKKNTSRELSLRINTTKVELDKVKKLLEEKQEERQEMGGSVLPETEKEVIDEEEFQHLQKFQELKTQYRADFYELRSVKSDIQCCEKLVSQCRKKLVTEFDIWYAECYLGDENENSVETESTERKSRKSIAIEDEQEKFDRLQLEYLMDEPESVAYYNAQMQTQRRAYYTEVGRQLTTTPQNVVITTARQNAESHPRRKIFDRLQLEYLMDEPGSVAYYNAQMQTQRRAYYTEVGRQ</sequence>
<comment type="caution">
    <text evidence="12">The sequence shown here is derived from an EMBL/GenBank/DDBJ whole genome shotgun (WGS) entry which is preliminary data.</text>
</comment>
<accession>A0A6S7H728</accession>
<dbReference type="SMART" id="SM00129">
    <property type="entry name" value="KISc"/>
    <property type="match status" value="1"/>
</dbReference>
<evidence type="ECO:0000256" key="3">
    <source>
        <dbReference type="ARBA" id="ARBA00022701"/>
    </source>
</evidence>
<reference evidence="12" key="1">
    <citation type="submission" date="2020-04" db="EMBL/GenBank/DDBJ databases">
        <authorList>
            <person name="Alioto T."/>
            <person name="Alioto T."/>
            <person name="Gomez Garrido J."/>
        </authorList>
    </citation>
    <scope>NUCLEOTIDE SEQUENCE</scope>
    <source>
        <strain evidence="12">A484AB</strain>
    </source>
</reference>
<evidence type="ECO:0000256" key="2">
    <source>
        <dbReference type="ARBA" id="ARBA00022553"/>
    </source>
</evidence>
<dbReference type="OrthoDB" id="3176171at2759"/>
<dbReference type="GO" id="GO:0007018">
    <property type="term" value="P:microtubule-based movement"/>
    <property type="evidence" value="ECO:0007669"/>
    <property type="project" value="InterPro"/>
</dbReference>
<dbReference type="Gene3D" id="3.40.850.10">
    <property type="entry name" value="Kinesin motor domain"/>
    <property type="match status" value="1"/>
</dbReference>
<dbReference type="Proteomes" id="UP001152795">
    <property type="component" value="Unassembled WGS sequence"/>
</dbReference>